<sequence length="319" mass="33210">MDPIKNLISGSDPLRSDPAAPDADEALRRVTTGVPMFTDSLPPNVLQFEDRKRRRARVAGVVTLAAAAVTAGVLVATNLGPLASAPAPAGTVMPSASETAGPSTPTPTATPSATRAATATPTPTRTAAAVLWTTFTDSTGQATFEHPLGWTVAQTPATIAGGSYNIVEVKNAAGKTVATLRLVYEATAGPVCPVPKPFQTLDSVVVDIQQKAAKLREHPRGPSAFVFRVIQGDKVYGSLALTDGDLAQQTTTCGLYNGILGPDNVPLAQFGDTLWLTADGKDAPLAFDSVDEAKAYMGTQEYRDLKRMLISLALQPAAS</sequence>
<keyword evidence="2" id="KW-1133">Transmembrane helix</keyword>
<dbReference type="OrthoDB" id="4919185at2"/>
<proteinExistence type="predicted"/>
<comment type="caution">
    <text evidence="3">The sequence shown here is derived from an EMBL/GenBank/DDBJ whole genome shotgun (WGS) entry which is preliminary data.</text>
</comment>
<dbReference type="EMBL" id="QLNP01000031">
    <property type="protein sequence ID" value="RAM38880.1"/>
    <property type="molecule type" value="Genomic_DNA"/>
</dbReference>
<feature type="transmembrane region" description="Helical" evidence="2">
    <location>
        <begin position="58"/>
        <end position="79"/>
    </location>
</feature>
<name>A0A328HP23_ARTGO</name>
<evidence type="ECO:0000256" key="1">
    <source>
        <dbReference type="SAM" id="MobiDB-lite"/>
    </source>
</evidence>
<protein>
    <submittedName>
        <fullName evidence="3">Uncharacterized protein</fullName>
    </submittedName>
</protein>
<keyword evidence="2" id="KW-0472">Membrane</keyword>
<evidence type="ECO:0000313" key="3">
    <source>
        <dbReference type="EMBL" id="RAM38880.1"/>
    </source>
</evidence>
<organism evidence="3 4">
    <name type="scientific">Arthrobacter globiformis</name>
    <dbReference type="NCBI Taxonomy" id="1665"/>
    <lineage>
        <taxon>Bacteria</taxon>
        <taxon>Bacillati</taxon>
        <taxon>Actinomycetota</taxon>
        <taxon>Actinomycetes</taxon>
        <taxon>Micrococcales</taxon>
        <taxon>Micrococcaceae</taxon>
        <taxon>Arthrobacter</taxon>
    </lineage>
</organism>
<feature type="region of interest" description="Disordered" evidence="1">
    <location>
        <begin position="86"/>
        <end position="123"/>
    </location>
</feature>
<dbReference type="RefSeq" id="WP_111902404.1">
    <property type="nucleotide sequence ID" value="NZ_QLNP01000031.1"/>
</dbReference>
<reference evidence="3 4" key="1">
    <citation type="submission" date="2018-04" db="EMBL/GenBank/DDBJ databases">
        <title>Bacteria isolated from cave deposits of Manipur.</title>
        <authorList>
            <person name="Sahoo D."/>
            <person name="Sarangthem I."/>
            <person name="Nandeibam J."/>
        </authorList>
    </citation>
    <scope>NUCLEOTIDE SEQUENCE [LARGE SCALE GENOMIC DNA]</scope>
    <source>
        <strain evidence="4">mrc11</strain>
    </source>
</reference>
<dbReference type="Proteomes" id="UP000249166">
    <property type="component" value="Unassembled WGS sequence"/>
</dbReference>
<accession>A0A328HP23</accession>
<gene>
    <name evidence="3" type="ORF">DBZ45_02520</name>
</gene>
<evidence type="ECO:0000256" key="2">
    <source>
        <dbReference type="SAM" id="Phobius"/>
    </source>
</evidence>
<evidence type="ECO:0000313" key="4">
    <source>
        <dbReference type="Proteomes" id="UP000249166"/>
    </source>
</evidence>
<keyword evidence="2" id="KW-0812">Transmembrane</keyword>
<feature type="region of interest" description="Disordered" evidence="1">
    <location>
        <begin position="1"/>
        <end position="21"/>
    </location>
</feature>
<dbReference type="AlphaFoldDB" id="A0A328HP23"/>